<dbReference type="EMBL" id="BPMK01000020">
    <property type="protein sequence ID" value="GIZ53722.1"/>
    <property type="molecule type" value="Genomic_DNA"/>
</dbReference>
<comment type="caution">
    <text evidence="1">The sequence shown here is derived from an EMBL/GenBank/DDBJ whole genome shotgun (WGS) entry which is preliminary data.</text>
</comment>
<name>A0ABQ4QA12_9BURK</name>
<accession>A0ABQ4QA12</accession>
<sequence>MTESEILGIIRTAPPQPEGRWSAVVERAANSLITMAHRLHDEELEGVIGVVALCYQKAGAENFAHDEYAALMKRLAMSASLRR</sequence>
<keyword evidence="2" id="KW-1185">Reference proteome</keyword>
<gene>
    <name evidence="1" type="ORF">NCCP691_37360</name>
</gene>
<reference evidence="1 2" key="1">
    <citation type="journal article" date="2022" name="Int. J. Syst. Evol. Microbiol.">
        <title>Noviherbaspirillum aridicola sp. nov., isolated from an arid soil in Pakistan.</title>
        <authorList>
            <person name="Khan I.U."/>
            <person name="Saqib M."/>
            <person name="Amin A."/>
            <person name="Hussain F."/>
            <person name="Li L."/>
            <person name="Liu Y.H."/>
            <person name="Fang B.Z."/>
            <person name="Ahmed I."/>
            <person name="Li W.J."/>
        </authorList>
    </citation>
    <scope>NUCLEOTIDE SEQUENCE [LARGE SCALE GENOMIC DNA]</scope>
    <source>
        <strain evidence="1 2">NCCP-691</strain>
    </source>
</reference>
<organism evidence="1 2">
    <name type="scientific">Noviherbaspirillum aridicola</name>
    <dbReference type="NCBI Taxonomy" id="2849687"/>
    <lineage>
        <taxon>Bacteria</taxon>
        <taxon>Pseudomonadati</taxon>
        <taxon>Pseudomonadota</taxon>
        <taxon>Betaproteobacteria</taxon>
        <taxon>Burkholderiales</taxon>
        <taxon>Oxalobacteraceae</taxon>
        <taxon>Noviherbaspirillum</taxon>
    </lineage>
</organism>
<dbReference type="RefSeq" id="WP_220810139.1">
    <property type="nucleotide sequence ID" value="NZ_BPMK01000020.1"/>
</dbReference>
<evidence type="ECO:0000313" key="2">
    <source>
        <dbReference type="Proteomes" id="UP000887222"/>
    </source>
</evidence>
<evidence type="ECO:0000313" key="1">
    <source>
        <dbReference type="EMBL" id="GIZ53722.1"/>
    </source>
</evidence>
<proteinExistence type="predicted"/>
<protein>
    <submittedName>
        <fullName evidence="1">Uncharacterized protein</fullName>
    </submittedName>
</protein>
<dbReference type="Proteomes" id="UP000887222">
    <property type="component" value="Unassembled WGS sequence"/>
</dbReference>